<feature type="domain" description="Peptidase S9 prolyl oligopeptidase catalytic" evidence="1">
    <location>
        <begin position="97"/>
        <end position="226"/>
    </location>
</feature>
<dbReference type="OMA" id="ESHYIES"/>
<dbReference type="HOGENOM" id="CLU_1211222_0_0_1"/>
<dbReference type="InterPro" id="IPR050585">
    <property type="entry name" value="Xaa-Pro_dipeptidyl-ppase/CocE"/>
</dbReference>
<dbReference type="GO" id="GO:0008236">
    <property type="term" value="F:serine-type peptidase activity"/>
    <property type="evidence" value="ECO:0007669"/>
    <property type="project" value="InterPro"/>
</dbReference>
<dbReference type="EMBL" id="KI396767">
    <property type="protein sequence ID" value="ERM96836.1"/>
    <property type="molecule type" value="Genomic_DNA"/>
</dbReference>
<dbReference type="Proteomes" id="UP000017836">
    <property type="component" value="Unassembled WGS sequence"/>
</dbReference>
<organism evidence="2 3">
    <name type="scientific">Amborella trichopoda</name>
    <dbReference type="NCBI Taxonomy" id="13333"/>
    <lineage>
        <taxon>Eukaryota</taxon>
        <taxon>Viridiplantae</taxon>
        <taxon>Streptophyta</taxon>
        <taxon>Embryophyta</taxon>
        <taxon>Tracheophyta</taxon>
        <taxon>Spermatophyta</taxon>
        <taxon>Magnoliopsida</taxon>
        <taxon>Amborellales</taxon>
        <taxon>Amborellaceae</taxon>
        <taxon>Amborella</taxon>
    </lineage>
</organism>
<evidence type="ECO:0000259" key="1">
    <source>
        <dbReference type="Pfam" id="PF00326"/>
    </source>
</evidence>
<reference evidence="3" key="1">
    <citation type="journal article" date="2013" name="Science">
        <title>The Amborella genome and the evolution of flowering plants.</title>
        <authorList>
            <consortium name="Amborella Genome Project"/>
        </authorList>
    </citation>
    <scope>NUCLEOTIDE SEQUENCE [LARGE SCALE GENOMIC DNA]</scope>
</reference>
<protein>
    <recommendedName>
        <fullName evidence="1">Peptidase S9 prolyl oligopeptidase catalytic domain-containing protein</fullName>
    </recommendedName>
</protein>
<evidence type="ECO:0000313" key="2">
    <source>
        <dbReference type="EMBL" id="ERM96836.1"/>
    </source>
</evidence>
<dbReference type="Pfam" id="PF00326">
    <property type="entry name" value="Peptidase_S9"/>
    <property type="match status" value="1"/>
</dbReference>
<dbReference type="Gene3D" id="3.40.50.1820">
    <property type="entry name" value="alpha/beta hydrolase"/>
    <property type="match status" value="1"/>
</dbReference>
<dbReference type="eggNOG" id="KOG2100">
    <property type="taxonomic scope" value="Eukaryota"/>
</dbReference>
<dbReference type="AlphaFoldDB" id="W1NMR2"/>
<dbReference type="InterPro" id="IPR029058">
    <property type="entry name" value="AB_hydrolase_fold"/>
</dbReference>
<accession>W1NMR2</accession>
<name>W1NMR2_AMBTC</name>
<dbReference type="InterPro" id="IPR001375">
    <property type="entry name" value="Peptidase_S9_cat"/>
</dbReference>
<evidence type="ECO:0000313" key="3">
    <source>
        <dbReference type="Proteomes" id="UP000017836"/>
    </source>
</evidence>
<keyword evidence="3" id="KW-1185">Reference proteome</keyword>
<dbReference type="PANTHER" id="PTHR43056">
    <property type="entry name" value="PEPTIDASE S9 PROLYL OLIGOPEPTIDASE"/>
    <property type="match status" value="1"/>
</dbReference>
<dbReference type="PANTHER" id="PTHR43056:SF5">
    <property type="entry name" value="PEPTIDASE S9 PROLYL OLIGOPEPTIDASE CATALYTIC DOMAIN-CONTAINING PROTEIN"/>
    <property type="match status" value="1"/>
</dbReference>
<proteinExistence type="predicted"/>
<dbReference type="SUPFAM" id="SSF53474">
    <property type="entry name" value="alpha/beta-Hydrolases"/>
    <property type="match status" value="1"/>
</dbReference>
<sequence>MELKVLELTTIWCSSSLDSLHFTPYLRCSSSLDSLHFTPYLSLPKIIEFPTEVQGQKAYAYFYPPFNHLYKATPGEKTPLLLESHGGPTSESYGTLDLSIQYWTSRGWAFIDVNYGGSTGSIEKDSWATGALLMSMTVAVVHDSCRKADGERLCTTGRLARGYTTLAALAFSRTFKAGSSLYGVVDLSLLKESKFESHYLDNLLGGEKNFYDRSPINFVERFYFRVILL</sequence>
<dbReference type="GO" id="GO:0006508">
    <property type="term" value="P:proteolysis"/>
    <property type="evidence" value="ECO:0007669"/>
    <property type="project" value="InterPro"/>
</dbReference>
<dbReference type="STRING" id="13333.W1NMR2"/>
<gene>
    <name evidence="2" type="ORF">AMTR_s00128p00100840</name>
</gene>
<dbReference type="Gramene" id="ERM96836">
    <property type="protein sequence ID" value="ERM96836"/>
    <property type="gene ID" value="AMTR_s00128p00100840"/>
</dbReference>